<comment type="caution">
    <text evidence="4">The sequence shown here is derived from an EMBL/GenBank/DDBJ whole genome shotgun (WGS) entry which is preliminary data.</text>
</comment>
<proteinExistence type="predicted"/>
<dbReference type="InterPro" id="IPR011256">
    <property type="entry name" value="Reg_factor_effector_dom_sf"/>
</dbReference>
<dbReference type="Gene3D" id="3.20.80.10">
    <property type="entry name" value="Regulatory factor, effector binding domain"/>
    <property type="match status" value="1"/>
</dbReference>
<gene>
    <name evidence="4" type="ORF">BN488_01835</name>
</gene>
<dbReference type="InterPro" id="IPR009061">
    <property type="entry name" value="DNA-bd_dom_put_sf"/>
</dbReference>
<dbReference type="Gene3D" id="1.10.1660.10">
    <property type="match status" value="1"/>
</dbReference>
<evidence type="ECO:0000259" key="3">
    <source>
        <dbReference type="PROSITE" id="PS50937"/>
    </source>
</evidence>
<accession>R5X543</accession>
<dbReference type="Pfam" id="PF13411">
    <property type="entry name" value="MerR_1"/>
    <property type="match status" value="1"/>
</dbReference>
<dbReference type="GO" id="GO:0003700">
    <property type="term" value="F:DNA-binding transcription factor activity"/>
    <property type="evidence" value="ECO:0007669"/>
    <property type="project" value="InterPro"/>
</dbReference>
<dbReference type="InterPro" id="IPR047057">
    <property type="entry name" value="MerR_fam"/>
</dbReference>
<evidence type="ECO:0000313" key="4">
    <source>
        <dbReference type="EMBL" id="CDA10808.1"/>
    </source>
</evidence>
<dbReference type="Proteomes" id="UP000017980">
    <property type="component" value="Unassembled WGS sequence"/>
</dbReference>
<dbReference type="PANTHER" id="PTHR30204:SF97">
    <property type="entry name" value="MERR FAMILY REGULATORY PROTEIN"/>
    <property type="match status" value="1"/>
</dbReference>
<keyword evidence="2" id="KW-0175">Coiled coil</keyword>
<dbReference type="SMART" id="SM00871">
    <property type="entry name" value="AraC_E_bind"/>
    <property type="match status" value="1"/>
</dbReference>
<dbReference type="PROSITE" id="PS00552">
    <property type="entry name" value="HTH_MERR_1"/>
    <property type="match status" value="1"/>
</dbReference>
<dbReference type="SUPFAM" id="SSF46955">
    <property type="entry name" value="Putative DNA-binding domain"/>
    <property type="match status" value="1"/>
</dbReference>
<dbReference type="GO" id="GO:0003677">
    <property type="term" value="F:DNA binding"/>
    <property type="evidence" value="ECO:0007669"/>
    <property type="project" value="UniProtKB-KW"/>
</dbReference>
<dbReference type="RefSeq" id="WP_022072042.1">
    <property type="nucleotide sequence ID" value="NZ_HF999328.1"/>
</dbReference>
<dbReference type="PANTHER" id="PTHR30204">
    <property type="entry name" value="REDOX-CYCLING DRUG-SENSING TRANSCRIPTIONAL ACTIVATOR SOXR"/>
    <property type="match status" value="1"/>
</dbReference>
<dbReference type="SUPFAM" id="SSF55136">
    <property type="entry name" value="Probable bacterial effector-binding domain"/>
    <property type="match status" value="1"/>
</dbReference>
<protein>
    <submittedName>
        <fullName evidence="4">GyrI-like small molecule binding domain protein</fullName>
    </submittedName>
</protein>
<dbReference type="CDD" id="cd01107">
    <property type="entry name" value="HTH_BmrR"/>
    <property type="match status" value="1"/>
</dbReference>
<sequence>MFKIGEFSKLSQVSIRMLRHYDKIDLLVPEKTDKFTGYRYYSAAQLIVINRIQELKKMGFSLNEIKDILKDYKDDDSFKSALKSRKSEIELGIEEMQNQVLLIENFVKRLEEVSIMKYNVNVKEMPERKVASLRKIIGSYPQEEELWNQIRSEIAPQNPKFSNPSYRVAIYRDEEYKETNPDIEIQIAVDGDYKDTQNVKFINVSPMKVASVMMKGGYEQIGEVNATVVNWVQDNNYEFAGDMFSIYHVGPAETKNQDELVTEICFPIKKK</sequence>
<dbReference type="InterPro" id="IPR029442">
    <property type="entry name" value="GyrI-like"/>
</dbReference>
<evidence type="ECO:0000313" key="5">
    <source>
        <dbReference type="Proteomes" id="UP000017980"/>
    </source>
</evidence>
<dbReference type="AlphaFoldDB" id="R5X543"/>
<reference evidence="4" key="1">
    <citation type="submission" date="2012-11" db="EMBL/GenBank/DDBJ databases">
        <title>Dependencies among metagenomic species, viruses, plasmids and units of genetic variation.</title>
        <authorList>
            <person name="Nielsen H.B."/>
            <person name="Almeida M."/>
            <person name="Juncker A.S."/>
            <person name="Rasmussen S."/>
            <person name="Li J."/>
            <person name="Sunagawa S."/>
            <person name="Plichta D."/>
            <person name="Gautier L."/>
            <person name="Le Chatelier E."/>
            <person name="Peletier E."/>
            <person name="Bonde I."/>
            <person name="Nielsen T."/>
            <person name="Manichanh C."/>
            <person name="Arumugam M."/>
            <person name="Batto J."/>
            <person name="Santos M.B.Q.D."/>
            <person name="Blom N."/>
            <person name="Borruel N."/>
            <person name="Burgdorf K.S."/>
            <person name="Boumezbeur F."/>
            <person name="Casellas F."/>
            <person name="Dore J."/>
            <person name="Guarner F."/>
            <person name="Hansen T."/>
            <person name="Hildebrand F."/>
            <person name="Kaas R.S."/>
            <person name="Kennedy S."/>
            <person name="Kristiansen K."/>
            <person name="Kultima J.R."/>
            <person name="Leonard P."/>
            <person name="Levenez F."/>
            <person name="Lund O."/>
            <person name="Moumen B."/>
            <person name="Le Paslier D."/>
            <person name="Pons N."/>
            <person name="Pedersen O."/>
            <person name="Prifti E."/>
            <person name="Qin J."/>
            <person name="Raes J."/>
            <person name="Tap J."/>
            <person name="Tims S."/>
            <person name="Ussery D.W."/>
            <person name="Yamada T."/>
            <person name="MetaHit consortium"/>
            <person name="Renault P."/>
            <person name="Sicheritz-Ponten T."/>
            <person name="Bork P."/>
            <person name="Wang J."/>
            <person name="Brunak S."/>
            <person name="Ehrlich S.D."/>
        </authorList>
    </citation>
    <scope>NUCLEOTIDE SEQUENCE [LARGE SCALE GENOMIC DNA]</scope>
</reference>
<organism evidence="4 5">
    <name type="scientific">Intestinibacter bartlettii CAG:1329</name>
    <dbReference type="NCBI Taxonomy" id="1263063"/>
    <lineage>
        <taxon>Bacteria</taxon>
        <taxon>Bacillati</taxon>
        <taxon>Bacillota</taxon>
        <taxon>Clostridia</taxon>
        <taxon>Peptostreptococcales</taxon>
        <taxon>Peptostreptococcaceae</taxon>
        <taxon>Intestinibacter</taxon>
    </lineage>
</organism>
<name>R5X543_9FIRM</name>
<dbReference type="PROSITE" id="PS50937">
    <property type="entry name" value="HTH_MERR_2"/>
    <property type="match status" value="1"/>
</dbReference>
<feature type="coiled-coil region" evidence="2">
    <location>
        <begin position="79"/>
        <end position="113"/>
    </location>
</feature>
<dbReference type="EMBL" id="CBBD010000046">
    <property type="protein sequence ID" value="CDA10808.1"/>
    <property type="molecule type" value="Genomic_DNA"/>
</dbReference>
<dbReference type="SMART" id="SM00422">
    <property type="entry name" value="HTH_MERR"/>
    <property type="match status" value="1"/>
</dbReference>
<feature type="domain" description="HTH merR-type" evidence="3">
    <location>
        <begin position="1"/>
        <end position="71"/>
    </location>
</feature>
<evidence type="ECO:0000256" key="1">
    <source>
        <dbReference type="ARBA" id="ARBA00023125"/>
    </source>
</evidence>
<dbReference type="InterPro" id="IPR010499">
    <property type="entry name" value="AraC_E-bd"/>
</dbReference>
<evidence type="ECO:0000256" key="2">
    <source>
        <dbReference type="SAM" id="Coils"/>
    </source>
</evidence>
<dbReference type="InterPro" id="IPR000551">
    <property type="entry name" value="MerR-type_HTH_dom"/>
</dbReference>
<keyword evidence="1" id="KW-0238">DNA-binding</keyword>
<dbReference type="Pfam" id="PF06445">
    <property type="entry name" value="GyrI-like"/>
    <property type="match status" value="1"/>
</dbReference>